<dbReference type="GeneID" id="19946578"/>
<reference evidence="1 2" key="1">
    <citation type="submission" date="2012-04" db="EMBL/GenBank/DDBJ databases">
        <title>The Genome Sequence of Saprolegnia declina VS20.</title>
        <authorList>
            <consortium name="The Broad Institute Genome Sequencing Platform"/>
            <person name="Russ C."/>
            <person name="Nusbaum C."/>
            <person name="Tyler B."/>
            <person name="van West P."/>
            <person name="Dieguez-Uribeondo J."/>
            <person name="de Bruijn I."/>
            <person name="Tripathy S."/>
            <person name="Jiang R."/>
            <person name="Young S.K."/>
            <person name="Zeng Q."/>
            <person name="Gargeya S."/>
            <person name="Fitzgerald M."/>
            <person name="Haas B."/>
            <person name="Abouelleil A."/>
            <person name="Alvarado L."/>
            <person name="Arachchi H.M."/>
            <person name="Berlin A."/>
            <person name="Chapman S.B."/>
            <person name="Goldberg J."/>
            <person name="Griggs A."/>
            <person name="Gujja S."/>
            <person name="Hansen M."/>
            <person name="Howarth C."/>
            <person name="Imamovic A."/>
            <person name="Larimer J."/>
            <person name="McCowen C."/>
            <person name="Montmayeur A."/>
            <person name="Murphy C."/>
            <person name="Neiman D."/>
            <person name="Pearson M."/>
            <person name="Priest M."/>
            <person name="Roberts A."/>
            <person name="Saif S."/>
            <person name="Shea T."/>
            <person name="Sisk P."/>
            <person name="Sykes S."/>
            <person name="Wortman J."/>
            <person name="Nusbaum C."/>
            <person name="Birren B."/>
        </authorList>
    </citation>
    <scope>NUCLEOTIDE SEQUENCE [LARGE SCALE GENOMIC DNA]</scope>
    <source>
        <strain evidence="1 2">VS20</strain>
    </source>
</reference>
<dbReference type="VEuPathDB" id="FungiDB:SDRG_05851"/>
<dbReference type="STRING" id="1156394.T0S0X3"/>
<evidence type="ECO:0000313" key="2">
    <source>
        <dbReference type="Proteomes" id="UP000030762"/>
    </source>
</evidence>
<dbReference type="OrthoDB" id="10406182at2759"/>
<dbReference type="EMBL" id="JH767147">
    <property type="protein sequence ID" value="EQC36392.1"/>
    <property type="molecule type" value="Genomic_DNA"/>
</dbReference>
<dbReference type="Proteomes" id="UP000030762">
    <property type="component" value="Unassembled WGS sequence"/>
</dbReference>
<accession>T0S0X3</accession>
<dbReference type="AlphaFoldDB" id="T0S0X3"/>
<protein>
    <submittedName>
        <fullName evidence="1">Uncharacterized protein</fullName>
    </submittedName>
</protein>
<dbReference type="OMA" id="PACARCM"/>
<keyword evidence="2" id="KW-1185">Reference proteome</keyword>
<organism evidence="1 2">
    <name type="scientific">Saprolegnia diclina (strain VS20)</name>
    <dbReference type="NCBI Taxonomy" id="1156394"/>
    <lineage>
        <taxon>Eukaryota</taxon>
        <taxon>Sar</taxon>
        <taxon>Stramenopiles</taxon>
        <taxon>Oomycota</taxon>
        <taxon>Saprolegniomycetes</taxon>
        <taxon>Saprolegniales</taxon>
        <taxon>Saprolegniaceae</taxon>
        <taxon>Saprolegnia</taxon>
    </lineage>
</organism>
<proteinExistence type="predicted"/>
<dbReference type="InParanoid" id="T0S0X3"/>
<dbReference type="RefSeq" id="XP_008609813.1">
    <property type="nucleotide sequence ID" value="XM_008611591.1"/>
</dbReference>
<sequence>MPMDMFKATNMTSMCDQCRAFLQTYCGPDPSCRQLMTDFQRNMNQTILSMINAGNGSFIDVSDLIARSVPAGTPARAASVFGLYHSCLSQYQCPLVKTPPNAPLVPVLVASDEMHMVMIYNRTTNFNLTLTYPALNVTVNINSSAMSFDYNNSMSSFDATYALASKWNATMKPAAYLDCSNTVPCYLVMYFPHSILPLSLPDIACNETYSTFKRSASQVLQLIPANTTGNNVNPEIVQSPACARCMQHLATCNLSPLNCYGLFMCAEAEKAMQQMYNGTFSATSAGLYATQSINVSSCLTNVSLARAAPYLAYWSCYGTNMCPVGPTLSQISAGRSLVTSVTPGYQKILVSGALTASVSLEFRLLDAFLGRIDYISLYSSSSVLASQLQAMFKSLGTVSLSTSQETNTMWYIQLTYSNYIGPLPTLTIVSSASVTASLVNANPSSQYYEVLPLSAVKYGFPYQAAAPTPFQPSPAPLPMYGTITFPSA</sequence>
<evidence type="ECO:0000313" key="1">
    <source>
        <dbReference type="EMBL" id="EQC36392.1"/>
    </source>
</evidence>
<dbReference type="eggNOG" id="ENOG502SIVI">
    <property type="taxonomic scope" value="Eukaryota"/>
</dbReference>
<name>T0S0X3_SAPDV</name>
<gene>
    <name evidence="1" type="ORF">SDRG_05851</name>
</gene>